<sequence>MQGRHPPGTGGCESSFIRTMTVGSGIRPDLLSLARQALAGSPAFASLPPVGSFTPP</sequence>
<dbReference type="Proteomes" id="UP000295611">
    <property type="component" value="Unassembled WGS sequence"/>
</dbReference>
<dbReference type="AlphaFoldDB" id="A0A4R7B6Q2"/>
<dbReference type="EMBL" id="SNZP01000005">
    <property type="protein sequence ID" value="TDR80328.1"/>
    <property type="molecule type" value="Genomic_DNA"/>
</dbReference>
<gene>
    <name evidence="1" type="ORF">DFP86_105192</name>
</gene>
<proteinExistence type="predicted"/>
<keyword evidence="2" id="KW-1185">Reference proteome</keyword>
<comment type="caution">
    <text evidence="1">The sequence shown here is derived from an EMBL/GenBank/DDBJ whole genome shotgun (WGS) entry which is preliminary data.</text>
</comment>
<name>A0A4R7B6Q2_9NEIS</name>
<evidence type="ECO:0000313" key="2">
    <source>
        <dbReference type="Proteomes" id="UP000295611"/>
    </source>
</evidence>
<accession>A0A4R7B6Q2</accession>
<protein>
    <submittedName>
        <fullName evidence="1">Uncharacterized protein</fullName>
    </submittedName>
</protein>
<reference evidence="1 2" key="1">
    <citation type="submission" date="2019-03" db="EMBL/GenBank/DDBJ databases">
        <title>Genomic Encyclopedia of Type Strains, Phase III (KMG-III): the genomes of soil and plant-associated and newly described type strains.</title>
        <authorList>
            <person name="Whitman W."/>
        </authorList>
    </citation>
    <scope>NUCLEOTIDE SEQUENCE [LARGE SCALE GENOMIC DNA]</scope>
    <source>
        <strain evidence="1 2">CECT 8976</strain>
    </source>
</reference>
<evidence type="ECO:0000313" key="1">
    <source>
        <dbReference type="EMBL" id="TDR80328.1"/>
    </source>
</evidence>
<organism evidence="1 2">
    <name type="scientific">Paludibacterium purpuratum</name>
    <dbReference type="NCBI Taxonomy" id="1144873"/>
    <lineage>
        <taxon>Bacteria</taxon>
        <taxon>Pseudomonadati</taxon>
        <taxon>Pseudomonadota</taxon>
        <taxon>Betaproteobacteria</taxon>
        <taxon>Neisseriales</taxon>
        <taxon>Chromobacteriaceae</taxon>
        <taxon>Paludibacterium</taxon>
    </lineage>
</organism>